<dbReference type="InterPro" id="IPR051122">
    <property type="entry name" value="SDR_DHRS6-like"/>
</dbReference>
<dbReference type="SUPFAM" id="SSF51735">
    <property type="entry name" value="NAD(P)-binding Rossmann-fold domains"/>
    <property type="match status" value="1"/>
</dbReference>
<evidence type="ECO:0000256" key="1">
    <source>
        <dbReference type="ARBA" id="ARBA00006484"/>
    </source>
</evidence>
<dbReference type="InterPro" id="IPR029068">
    <property type="entry name" value="Glyas_Bleomycin-R_OHBP_Dase"/>
</dbReference>
<dbReference type="PROSITE" id="PS51819">
    <property type="entry name" value="VOC"/>
    <property type="match status" value="1"/>
</dbReference>
<dbReference type="SUPFAM" id="SSF54593">
    <property type="entry name" value="Glyoxalase/Bleomycin resistance protein/Dihydroxybiphenyl dioxygenase"/>
    <property type="match status" value="1"/>
</dbReference>
<keyword evidence="5" id="KW-1185">Reference proteome</keyword>
<protein>
    <recommendedName>
        <fullName evidence="3">VOC domain-containing protein</fullName>
    </recommendedName>
</protein>
<evidence type="ECO:0000313" key="5">
    <source>
        <dbReference type="Proteomes" id="UP000317881"/>
    </source>
</evidence>
<dbReference type="SMART" id="SM00822">
    <property type="entry name" value="PKS_KR"/>
    <property type="match status" value="1"/>
</dbReference>
<comment type="similarity">
    <text evidence="1">Belongs to the short-chain dehydrogenases/reductases (SDR) family.</text>
</comment>
<evidence type="ECO:0000313" key="4">
    <source>
        <dbReference type="EMBL" id="GEC03808.1"/>
    </source>
</evidence>
<dbReference type="InterPro" id="IPR004360">
    <property type="entry name" value="Glyas_Fos-R_dOase_dom"/>
</dbReference>
<proteinExistence type="inferred from homology"/>
<dbReference type="PRINTS" id="PR00081">
    <property type="entry name" value="GDHRDH"/>
</dbReference>
<dbReference type="InterPro" id="IPR037523">
    <property type="entry name" value="VOC_core"/>
</dbReference>
<dbReference type="Proteomes" id="UP000317881">
    <property type="component" value="Unassembled WGS sequence"/>
</dbReference>
<dbReference type="CDD" id="cd05233">
    <property type="entry name" value="SDR_c"/>
    <property type="match status" value="1"/>
</dbReference>
<dbReference type="InterPro" id="IPR057326">
    <property type="entry name" value="KR_dom"/>
</dbReference>
<dbReference type="RefSeq" id="WP_308439607.1">
    <property type="nucleotide sequence ID" value="NZ_BJND01000008.1"/>
</dbReference>
<dbReference type="Gene3D" id="3.10.180.10">
    <property type="entry name" value="2,3-Dihydroxybiphenyl 1,2-Dioxygenase, domain 1"/>
    <property type="match status" value="1"/>
</dbReference>
<gene>
    <name evidence="4" type="ORF">SSP24_14630</name>
</gene>
<organism evidence="4 5">
    <name type="scientific">Streptomyces spinoverrucosus</name>
    <dbReference type="NCBI Taxonomy" id="284043"/>
    <lineage>
        <taxon>Bacteria</taxon>
        <taxon>Bacillati</taxon>
        <taxon>Actinomycetota</taxon>
        <taxon>Actinomycetes</taxon>
        <taxon>Kitasatosporales</taxon>
        <taxon>Streptomycetaceae</taxon>
        <taxon>Streptomyces</taxon>
    </lineage>
</organism>
<dbReference type="PANTHER" id="PTHR43477">
    <property type="entry name" value="DIHYDROANTICAPSIN 7-DEHYDROGENASE"/>
    <property type="match status" value="1"/>
</dbReference>
<dbReference type="InterPro" id="IPR002347">
    <property type="entry name" value="SDR_fam"/>
</dbReference>
<dbReference type="Pfam" id="PF13561">
    <property type="entry name" value="adh_short_C2"/>
    <property type="match status" value="1"/>
</dbReference>
<dbReference type="EMBL" id="BJND01000008">
    <property type="protein sequence ID" value="GEC03808.1"/>
    <property type="molecule type" value="Genomic_DNA"/>
</dbReference>
<dbReference type="InterPro" id="IPR036291">
    <property type="entry name" value="NAD(P)-bd_dom_sf"/>
</dbReference>
<name>A0A4Y3VCJ4_9ACTN</name>
<dbReference type="Gene3D" id="3.40.50.720">
    <property type="entry name" value="NAD(P)-binding Rossmann-like Domain"/>
    <property type="match status" value="1"/>
</dbReference>
<dbReference type="AlphaFoldDB" id="A0A4Y3VCJ4"/>
<dbReference type="Pfam" id="PF00903">
    <property type="entry name" value="Glyoxalase"/>
    <property type="match status" value="1"/>
</dbReference>
<sequence length="414" mass="43757">MTGSPPNQHRGLNEQTVVVIGASPGIGLATARLVRALGGQVVMVARSRQRLERAAAEIRPLSTAALDATDTDSLQQFFHDLPGTVDHVISTAGSPSYLPLADLDLAEARHHFGYRIAMTLGIAKYSGGKVRDAGTLLFIGGTGSRRPGVGRSITSALTAALPALTANLALELAPVRVNLIAAGFVDTPLSASLLGDQLEARREELRATLPIRRVVGLDDVARAGRTDHVQRRADGRHLRHRRRSTAAAPLIEATHQHVSPGEQEGSIVDMALEVVVIPVVDVDRSLGFYKALGWRLDADFATGDGLRVVQLTPPGSACSVIFGDEVSSAAPGSAEGLHLVVTDIEAARAELSGNGVDVSEVFHDAGGVFHHAGTKNRVPGPDPERHSYGSYVSFSDPDGNGWTVQEVTERLPGR</sequence>
<accession>A0A4Y3VCJ4</accession>
<reference evidence="4 5" key="1">
    <citation type="submission" date="2019-06" db="EMBL/GenBank/DDBJ databases">
        <title>Whole genome shotgun sequence of Streptomyces spinoverrucosus NBRC 14228.</title>
        <authorList>
            <person name="Hosoyama A."/>
            <person name="Uohara A."/>
            <person name="Ohji S."/>
            <person name="Ichikawa N."/>
        </authorList>
    </citation>
    <scope>NUCLEOTIDE SEQUENCE [LARGE SCALE GENOMIC DNA]</scope>
    <source>
        <strain evidence="4 5">NBRC 14228</strain>
    </source>
</reference>
<comment type="caution">
    <text evidence="4">The sequence shown here is derived from an EMBL/GenBank/DDBJ whole genome shotgun (WGS) entry which is preliminary data.</text>
</comment>
<feature type="domain" description="VOC" evidence="3">
    <location>
        <begin position="271"/>
        <end position="407"/>
    </location>
</feature>
<evidence type="ECO:0000256" key="2">
    <source>
        <dbReference type="ARBA" id="ARBA00023002"/>
    </source>
</evidence>
<evidence type="ECO:0000259" key="3">
    <source>
        <dbReference type="PROSITE" id="PS51819"/>
    </source>
</evidence>
<dbReference type="PANTHER" id="PTHR43477:SF1">
    <property type="entry name" value="DIHYDROANTICAPSIN 7-DEHYDROGENASE"/>
    <property type="match status" value="1"/>
</dbReference>
<keyword evidence="2" id="KW-0560">Oxidoreductase</keyword>
<dbReference type="GO" id="GO:0016491">
    <property type="term" value="F:oxidoreductase activity"/>
    <property type="evidence" value="ECO:0007669"/>
    <property type="project" value="UniProtKB-KW"/>
</dbReference>